<keyword evidence="3" id="KW-1015">Disulfide bond</keyword>
<dbReference type="Pfam" id="PF02298">
    <property type="entry name" value="Cu_bind_like"/>
    <property type="match status" value="1"/>
</dbReference>
<dbReference type="EMBL" id="KI632331">
    <property type="protein sequence ID" value="EYU18544.1"/>
    <property type="molecule type" value="Genomic_DNA"/>
</dbReference>
<evidence type="ECO:0000313" key="8">
    <source>
        <dbReference type="EMBL" id="EYU18544.1"/>
    </source>
</evidence>
<evidence type="ECO:0000256" key="3">
    <source>
        <dbReference type="ARBA" id="ARBA00023157"/>
    </source>
</evidence>
<protein>
    <recommendedName>
        <fullName evidence="4">Basic blue protein</fullName>
    </recommendedName>
    <alternativeName>
        <fullName evidence="5">Plantacyanin</fullName>
    </alternativeName>
</protein>
<dbReference type="STRING" id="4155.A0A022PSR2"/>
<gene>
    <name evidence="8" type="ORF">MIMGU_mgv1a016345mg</name>
</gene>
<dbReference type="PROSITE" id="PS00196">
    <property type="entry name" value="COPPER_BLUE"/>
    <property type="match status" value="1"/>
</dbReference>
<dbReference type="InterPro" id="IPR039391">
    <property type="entry name" value="Phytocyanin-like"/>
</dbReference>
<evidence type="ECO:0000256" key="4">
    <source>
        <dbReference type="ARBA" id="ARBA00071970"/>
    </source>
</evidence>
<dbReference type="KEGG" id="egt:105949642"/>
<accession>A0A022PSR2</accession>
<evidence type="ECO:0000256" key="1">
    <source>
        <dbReference type="ARBA" id="ARBA00022723"/>
    </source>
</evidence>
<dbReference type="OrthoDB" id="2011645at2759"/>
<dbReference type="InterPro" id="IPR008972">
    <property type="entry name" value="Cupredoxin"/>
</dbReference>
<dbReference type="InterPro" id="IPR041844">
    <property type="entry name" value="Plantacyanin"/>
</dbReference>
<dbReference type="OMA" id="CEVPRNA"/>
<feature type="signal peptide" evidence="6">
    <location>
        <begin position="1"/>
        <end position="29"/>
    </location>
</feature>
<dbReference type="Gene3D" id="2.60.40.420">
    <property type="entry name" value="Cupredoxins - blue copper proteins"/>
    <property type="match status" value="1"/>
</dbReference>
<dbReference type="SUPFAM" id="SSF49503">
    <property type="entry name" value="Cupredoxins"/>
    <property type="match status" value="1"/>
</dbReference>
<evidence type="ECO:0000256" key="5">
    <source>
        <dbReference type="ARBA" id="ARBA00082491"/>
    </source>
</evidence>
<evidence type="ECO:0000256" key="2">
    <source>
        <dbReference type="ARBA" id="ARBA00023008"/>
    </source>
</evidence>
<dbReference type="Proteomes" id="UP000030748">
    <property type="component" value="Unassembled WGS sequence"/>
</dbReference>
<evidence type="ECO:0000313" key="9">
    <source>
        <dbReference type="Proteomes" id="UP000030748"/>
    </source>
</evidence>
<dbReference type="PROSITE" id="PS51485">
    <property type="entry name" value="PHYTOCYANIN"/>
    <property type="match status" value="1"/>
</dbReference>
<reference evidence="8 9" key="1">
    <citation type="journal article" date="2013" name="Proc. Natl. Acad. Sci. U.S.A.">
        <title>Fine-scale variation in meiotic recombination in Mimulus inferred from population shotgun sequencing.</title>
        <authorList>
            <person name="Hellsten U."/>
            <person name="Wright K.M."/>
            <person name="Jenkins J."/>
            <person name="Shu S."/>
            <person name="Yuan Y."/>
            <person name="Wessler S.R."/>
            <person name="Schmutz J."/>
            <person name="Willis J.H."/>
            <person name="Rokhsar D.S."/>
        </authorList>
    </citation>
    <scope>NUCLEOTIDE SEQUENCE [LARGE SCALE GENOMIC DNA]</scope>
    <source>
        <strain evidence="9">cv. DUN x IM62</strain>
    </source>
</reference>
<keyword evidence="2" id="KW-0186">Copper</keyword>
<keyword evidence="1" id="KW-0479">Metal-binding</keyword>
<feature type="chain" id="PRO_5001506265" description="Basic blue protein" evidence="6">
    <location>
        <begin position="30"/>
        <end position="125"/>
    </location>
</feature>
<keyword evidence="9" id="KW-1185">Reference proteome</keyword>
<sequence>MSQGRCSALVAAVMLAAMVVVFHCEVAEAATFAVGGGGGWTYNTVGWPKGKRFRAGDTLVFNYGSGYHNVVAVNRAGYNGCATPAGAKVYQSGNDQIKLAKGTNYFICNYPGHCEGGMKIAVTAL</sequence>
<dbReference type="GO" id="GO:0009055">
    <property type="term" value="F:electron transfer activity"/>
    <property type="evidence" value="ECO:0007669"/>
    <property type="project" value="InterPro"/>
</dbReference>
<dbReference type="FunFam" id="2.60.40.420:FF:000013">
    <property type="entry name" value="basic blue protein-like"/>
    <property type="match status" value="1"/>
</dbReference>
<name>A0A022PSR2_ERYGU</name>
<dbReference type="AlphaFoldDB" id="A0A022PSR2"/>
<evidence type="ECO:0000256" key="6">
    <source>
        <dbReference type="SAM" id="SignalP"/>
    </source>
</evidence>
<dbReference type="InterPro" id="IPR028871">
    <property type="entry name" value="BlueCu_1_BS"/>
</dbReference>
<feature type="domain" description="Phytocyanin" evidence="7">
    <location>
        <begin position="30"/>
        <end position="125"/>
    </location>
</feature>
<organism evidence="8 9">
    <name type="scientific">Erythranthe guttata</name>
    <name type="common">Yellow monkey flower</name>
    <name type="synonym">Mimulus guttatus</name>
    <dbReference type="NCBI Taxonomy" id="4155"/>
    <lineage>
        <taxon>Eukaryota</taxon>
        <taxon>Viridiplantae</taxon>
        <taxon>Streptophyta</taxon>
        <taxon>Embryophyta</taxon>
        <taxon>Tracheophyta</taxon>
        <taxon>Spermatophyta</taxon>
        <taxon>Magnoliopsida</taxon>
        <taxon>eudicotyledons</taxon>
        <taxon>Gunneridae</taxon>
        <taxon>Pentapetalae</taxon>
        <taxon>asterids</taxon>
        <taxon>lamiids</taxon>
        <taxon>Lamiales</taxon>
        <taxon>Phrymaceae</taxon>
        <taxon>Erythranthe</taxon>
    </lineage>
</organism>
<dbReference type="PhylomeDB" id="A0A022PSR2"/>
<dbReference type="GO" id="GO:0046872">
    <property type="term" value="F:metal ion binding"/>
    <property type="evidence" value="ECO:0007669"/>
    <property type="project" value="UniProtKB-KW"/>
</dbReference>
<dbReference type="InterPro" id="IPR003245">
    <property type="entry name" value="Phytocyanin_dom"/>
</dbReference>
<dbReference type="GO" id="GO:0005886">
    <property type="term" value="C:plasma membrane"/>
    <property type="evidence" value="ECO:0000318"/>
    <property type="project" value="GO_Central"/>
</dbReference>
<dbReference type="PANTHER" id="PTHR33021">
    <property type="entry name" value="BLUE COPPER PROTEIN"/>
    <property type="match status" value="1"/>
</dbReference>
<dbReference type="PANTHER" id="PTHR33021:SF9">
    <property type="entry name" value="PUTATIVE, EXPRESSED-RELATED"/>
    <property type="match status" value="1"/>
</dbReference>
<proteinExistence type="predicted"/>
<dbReference type="eggNOG" id="ENOG502S11U">
    <property type="taxonomic scope" value="Eukaryota"/>
</dbReference>
<dbReference type="CDD" id="cd11013">
    <property type="entry name" value="Plantacyanin"/>
    <property type="match status" value="1"/>
</dbReference>
<keyword evidence="6" id="KW-0732">Signal</keyword>
<evidence type="ECO:0000259" key="7">
    <source>
        <dbReference type="PROSITE" id="PS51485"/>
    </source>
</evidence>